<gene>
    <name evidence="1" type="ORF">KC01_LOCUS26901</name>
</gene>
<sequence>MDWMSRLPGPLLQTPLWDLAIPGSHDSMSFCLDMSSPMLRSEPALLRLLNHLLPCCVRPCVQGWSTTQRSVLSDQCDLGVRFLDLRIARKPTGGATLLFAHGVYTLISVKEALEELSVWLNSHPKELVILSCSHFEGLTERDHRDLVTFMITQFGSKLCPPQEQPSLSSCWIQGQQLLVSYDEEQVVKEHPQLWPSIPYWYADSPDPEKVIRYLDERLSEGRPDHFFVSGLNLTEDLPFVLLHPLLNLQSLTLKGLPPLLRWTNQQWPGAQRGGVNILCSDFVGLSQFCSIVIGLNYKLLDST</sequence>
<organism evidence="1 2">
    <name type="scientific">Knipowitschia caucasica</name>
    <name type="common">Caucasian dwarf goby</name>
    <name type="synonym">Pomatoschistus caucasicus</name>
    <dbReference type="NCBI Taxonomy" id="637954"/>
    <lineage>
        <taxon>Eukaryota</taxon>
        <taxon>Metazoa</taxon>
        <taxon>Chordata</taxon>
        <taxon>Craniata</taxon>
        <taxon>Vertebrata</taxon>
        <taxon>Euteleostomi</taxon>
        <taxon>Actinopterygii</taxon>
        <taxon>Neopterygii</taxon>
        <taxon>Teleostei</taxon>
        <taxon>Neoteleostei</taxon>
        <taxon>Acanthomorphata</taxon>
        <taxon>Gobiaria</taxon>
        <taxon>Gobiiformes</taxon>
        <taxon>Gobioidei</taxon>
        <taxon>Gobiidae</taxon>
        <taxon>Gobiinae</taxon>
        <taxon>Knipowitschia</taxon>
    </lineage>
</organism>
<dbReference type="InterPro" id="IPR017946">
    <property type="entry name" value="PLC-like_Pdiesterase_TIM-brl"/>
</dbReference>
<dbReference type="PANTHER" id="PTHR13593:SF112">
    <property type="entry name" value="PI-PLC X DOMAIN-CONTAINING PROTEIN 1"/>
    <property type="match status" value="1"/>
</dbReference>
<dbReference type="AlphaFoldDB" id="A0AAV2L8F7"/>
<dbReference type="GO" id="GO:0006629">
    <property type="term" value="P:lipid metabolic process"/>
    <property type="evidence" value="ECO:0007669"/>
    <property type="project" value="InterPro"/>
</dbReference>
<dbReference type="PANTHER" id="PTHR13593">
    <property type="match status" value="1"/>
</dbReference>
<dbReference type="Gene3D" id="3.20.20.190">
    <property type="entry name" value="Phosphatidylinositol (PI) phosphodiesterase"/>
    <property type="match status" value="1"/>
</dbReference>
<name>A0AAV2L8F7_KNICA</name>
<evidence type="ECO:0008006" key="3">
    <source>
        <dbReference type="Google" id="ProtNLM"/>
    </source>
</evidence>
<dbReference type="CDD" id="cd08616">
    <property type="entry name" value="PI-PLCXD1c"/>
    <property type="match status" value="1"/>
</dbReference>
<evidence type="ECO:0000313" key="2">
    <source>
        <dbReference type="Proteomes" id="UP001497482"/>
    </source>
</evidence>
<evidence type="ECO:0000313" key="1">
    <source>
        <dbReference type="EMBL" id="CAL1598531.1"/>
    </source>
</evidence>
<protein>
    <recommendedName>
        <fullName evidence="3">PI-PLC X domain-containing protein 1-like</fullName>
    </recommendedName>
</protein>
<reference evidence="1 2" key="1">
    <citation type="submission" date="2024-04" db="EMBL/GenBank/DDBJ databases">
        <authorList>
            <person name="Waldvogel A.-M."/>
            <person name="Schoenle A."/>
        </authorList>
    </citation>
    <scope>NUCLEOTIDE SEQUENCE [LARGE SCALE GENOMIC DNA]</scope>
</reference>
<dbReference type="InterPro" id="IPR042158">
    <property type="entry name" value="PLCXD1/2/3"/>
</dbReference>
<keyword evidence="2" id="KW-1185">Reference proteome</keyword>
<proteinExistence type="predicted"/>
<dbReference type="SUPFAM" id="SSF51695">
    <property type="entry name" value="PLC-like phosphodiesterases"/>
    <property type="match status" value="1"/>
</dbReference>
<dbReference type="PROSITE" id="PS50007">
    <property type="entry name" value="PIPLC_X_DOMAIN"/>
    <property type="match status" value="1"/>
</dbReference>
<dbReference type="GO" id="GO:0008081">
    <property type="term" value="F:phosphoric diester hydrolase activity"/>
    <property type="evidence" value="ECO:0007669"/>
    <property type="project" value="InterPro"/>
</dbReference>
<dbReference type="EMBL" id="OZ035844">
    <property type="protein sequence ID" value="CAL1598531.1"/>
    <property type="molecule type" value="Genomic_DNA"/>
</dbReference>
<accession>A0AAV2L8F7</accession>
<dbReference type="Proteomes" id="UP001497482">
    <property type="component" value="Chromosome 22"/>
</dbReference>
<dbReference type="InterPro" id="IPR051057">
    <property type="entry name" value="PI-PLC_domain"/>
</dbReference>